<dbReference type="GO" id="GO:0032259">
    <property type="term" value="P:methylation"/>
    <property type="evidence" value="ECO:0007669"/>
    <property type="project" value="UniProtKB-KW"/>
</dbReference>
<evidence type="ECO:0000256" key="2">
    <source>
        <dbReference type="ARBA" id="ARBA00022603"/>
    </source>
</evidence>
<keyword evidence="1" id="KW-0443">Lipid metabolism</keyword>
<evidence type="ECO:0000256" key="4">
    <source>
        <dbReference type="ARBA" id="ARBA00037600"/>
    </source>
</evidence>
<evidence type="ECO:0000313" key="7">
    <source>
        <dbReference type="Proteomes" id="UP000467236"/>
    </source>
</evidence>
<evidence type="ECO:0000256" key="5">
    <source>
        <dbReference type="ARBA" id="ARBA00038330"/>
    </source>
</evidence>
<dbReference type="InterPro" id="IPR054877">
    <property type="entry name" value="PthPhpthDimycoMt"/>
</dbReference>
<keyword evidence="1" id="KW-0444">Lipid biosynthesis</keyword>
<keyword evidence="7" id="KW-1185">Reference proteome</keyword>
<keyword evidence="2 6" id="KW-0489">Methyltransferase</keyword>
<dbReference type="KEGG" id="mshj:MSHI_16850"/>
<dbReference type="NCBIfam" id="NF045823">
    <property type="entry name" value="PthPhpthDimycoMt"/>
    <property type="match status" value="1"/>
</dbReference>
<dbReference type="SUPFAM" id="SSF53335">
    <property type="entry name" value="S-adenosyl-L-methionine-dependent methyltransferases"/>
    <property type="match status" value="1"/>
</dbReference>
<reference evidence="6 7" key="1">
    <citation type="journal article" date="2019" name="Emerg. Microbes Infect.">
        <title>Comprehensive subspecies identification of 175 nontuberculous mycobacteria species based on 7547 genomic profiles.</title>
        <authorList>
            <person name="Matsumoto Y."/>
            <person name="Kinjo T."/>
            <person name="Motooka D."/>
            <person name="Nabeya D."/>
            <person name="Jung N."/>
            <person name="Uechi K."/>
            <person name="Horii T."/>
            <person name="Iida T."/>
            <person name="Fujita J."/>
            <person name="Nakamura S."/>
        </authorList>
    </citation>
    <scope>NUCLEOTIDE SEQUENCE [LARGE SCALE GENOMIC DNA]</scope>
    <source>
        <strain evidence="6 7">JCM 14233</strain>
    </source>
</reference>
<dbReference type="CDD" id="cd02440">
    <property type="entry name" value="AdoMet_MTases"/>
    <property type="match status" value="1"/>
</dbReference>
<name>A0A7I7MRA1_9MYCO</name>
<dbReference type="OrthoDB" id="9769602at2"/>
<proteinExistence type="inferred from homology"/>
<comment type="similarity">
    <text evidence="5">Belongs to the methyltransferase superfamily. Phthiotriol/phenolphthiotriol dimycocerosates methyltransferase family.</text>
</comment>
<dbReference type="InterPro" id="IPR029063">
    <property type="entry name" value="SAM-dependent_MTases_sf"/>
</dbReference>
<dbReference type="GO" id="GO:0008757">
    <property type="term" value="F:S-adenosylmethionine-dependent methyltransferase activity"/>
    <property type="evidence" value="ECO:0007669"/>
    <property type="project" value="InterPro"/>
</dbReference>
<evidence type="ECO:0000256" key="3">
    <source>
        <dbReference type="ARBA" id="ARBA00022679"/>
    </source>
</evidence>
<dbReference type="RefSeq" id="WP_083052581.1">
    <property type="nucleotide sequence ID" value="NZ_AP022575.1"/>
</dbReference>
<keyword evidence="3 6" id="KW-0808">Transferase</keyword>
<dbReference type="PANTHER" id="PTHR44068:SF11">
    <property type="entry name" value="GERANYL DIPHOSPHATE 2-C-METHYLTRANSFERASE"/>
    <property type="match status" value="1"/>
</dbReference>
<dbReference type="AlphaFoldDB" id="A0A7I7MRA1"/>
<sequence>MALRYRLQSNPFVGKLTTRYFLPLGTRQVGDDVVFFNFGYEEDPPMALRLAVADEPNRYGIQLYHVTATQVELTGKRVLEVSCGAGGGASYIMRNLGPASYTGLDLNPASIDKCRERHKLPGLDFVQGDAENLPFPAESFDAVINVEASHQYPHFSRFLAEVARVLRPGGHFLYTDSRRAPVIGEWEAALADALLRKVAVRDITNEAKRGLAANTRRTQEQIGRRAPAFLQALVRHGVRVLDWDLRRAGGFTYRVYCFAKD</sequence>
<dbReference type="InterPro" id="IPR013216">
    <property type="entry name" value="Methyltransf_11"/>
</dbReference>
<gene>
    <name evidence="6" type="ORF">MSHI_16850</name>
</gene>
<dbReference type="Gene3D" id="3.40.50.150">
    <property type="entry name" value="Vaccinia Virus protein VP39"/>
    <property type="match status" value="1"/>
</dbReference>
<accession>A0A7I7MRA1</accession>
<dbReference type="Pfam" id="PF08241">
    <property type="entry name" value="Methyltransf_11"/>
    <property type="match status" value="1"/>
</dbReference>
<evidence type="ECO:0000313" key="6">
    <source>
        <dbReference type="EMBL" id="BBX73779.1"/>
    </source>
</evidence>
<dbReference type="Proteomes" id="UP000467236">
    <property type="component" value="Chromosome"/>
</dbReference>
<comment type="function">
    <text evidence="4">Catalyzes the methylation of the lipid moiety of the intermediate compounds phthiotriol and glycosylated phenolphthiotriol dimycoserosates to form phthiocerol dimycocerosates (DIM A) and glycosylated phenolphthiocerol dimycocerosates (PGL).</text>
</comment>
<dbReference type="PANTHER" id="PTHR44068">
    <property type="entry name" value="ZGC:194242"/>
    <property type="match status" value="1"/>
</dbReference>
<dbReference type="EMBL" id="AP022575">
    <property type="protein sequence ID" value="BBX73779.1"/>
    <property type="molecule type" value="Genomic_DNA"/>
</dbReference>
<protein>
    <submittedName>
        <fullName evidence="6">Methyltransferase</fullName>
    </submittedName>
</protein>
<dbReference type="InterPro" id="IPR050447">
    <property type="entry name" value="Erg6_SMT_methyltransf"/>
</dbReference>
<evidence type="ECO:0000256" key="1">
    <source>
        <dbReference type="ARBA" id="ARBA00022516"/>
    </source>
</evidence>
<organism evidence="6 7">
    <name type="scientific">Mycobacterium shinjukuense</name>
    <dbReference type="NCBI Taxonomy" id="398694"/>
    <lineage>
        <taxon>Bacteria</taxon>
        <taxon>Bacillati</taxon>
        <taxon>Actinomycetota</taxon>
        <taxon>Actinomycetes</taxon>
        <taxon>Mycobacteriales</taxon>
        <taxon>Mycobacteriaceae</taxon>
        <taxon>Mycobacterium</taxon>
    </lineage>
</organism>